<reference evidence="1" key="1">
    <citation type="submission" date="2015-07" db="EMBL/GenBank/DDBJ databases">
        <title>MeaNS - Measles Nucleotide Surveillance Program.</title>
        <authorList>
            <person name="Tran T."/>
            <person name="Druce J."/>
        </authorList>
    </citation>
    <scope>NUCLEOTIDE SEQUENCE</scope>
    <source>
        <strain evidence="1">UCB-OBI-ISO-001</strain>
        <tissue evidence="1">Gonad</tissue>
    </source>
</reference>
<accession>A0A0L8H0Z7</accession>
<sequence>MSKTRLVNSHICKLSCLMEAIRTHLLQLDAFPIPNTYLFPRKVIFPNIHVRFWRILEMNVIHLQHLHNTK</sequence>
<proteinExistence type="predicted"/>
<dbReference type="AlphaFoldDB" id="A0A0L8H0Z7"/>
<name>A0A0L8H0Z7_OCTBM</name>
<protein>
    <submittedName>
        <fullName evidence="1">Uncharacterized protein</fullName>
    </submittedName>
</protein>
<organism evidence="1">
    <name type="scientific">Octopus bimaculoides</name>
    <name type="common">California two-spotted octopus</name>
    <dbReference type="NCBI Taxonomy" id="37653"/>
    <lineage>
        <taxon>Eukaryota</taxon>
        <taxon>Metazoa</taxon>
        <taxon>Spiralia</taxon>
        <taxon>Lophotrochozoa</taxon>
        <taxon>Mollusca</taxon>
        <taxon>Cephalopoda</taxon>
        <taxon>Coleoidea</taxon>
        <taxon>Octopodiformes</taxon>
        <taxon>Octopoda</taxon>
        <taxon>Incirrata</taxon>
        <taxon>Octopodidae</taxon>
        <taxon>Octopus</taxon>
    </lineage>
</organism>
<dbReference type="EMBL" id="KQ419618">
    <property type="protein sequence ID" value="KOF82867.1"/>
    <property type="molecule type" value="Genomic_DNA"/>
</dbReference>
<evidence type="ECO:0000313" key="1">
    <source>
        <dbReference type="EMBL" id="KOF82867.1"/>
    </source>
</evidence>
<gene>
    <name evidence="1" type="ORF">OCBIM_22024704mg</name>
</gene>